<dbReference type="KEGG" id="ddf:DEFDS_0637"/>
<evidence type="ECO:0000256" key="2">
    <source>
        <dbReference type="ARBA" id="ARBA00012150"/>
    </source>
</evidence>
<feature type="domain" description="Acylphosphatase-like" evidence="7">
    <location>
        <begin position="3"/>
        <end position="90"/>
    </location>
</feature>
<keyword evidence="4 5" id="KW-0378">Hydrolase</keyword>
<dbReference type="InterPro" id="IPR020456">
    <property type="entry name" value="Acylphosphatase"/>
</dbReference>
<dbReference type="HOGENOM" id="CLU_141932_2_1_0"/>
<keyword evidence="9" id="KW-1185">Reference proteome</keyword>
<dbReference type="Proteomes" id="UP000001520">
    <property type="component" value="Chromosome"/>
</dbReference>
<evidence type="ECO:0000256" key="6">
    <source>
        <dbReference type="RuleBase" id="RU004168"/>
    </source>
</evidence>
<sequence length="90" mass="10141">MKRLHAIVSGRVQGVGFRAFVYDKALNLNLKGYVKNLPDGTVEVDAEGDEKSLIELLSHLRVGPSLSNVTNIDFEITDKLVNYSDFRIRY</sequence>
<dbReference type="SUPFAM" id="SSF54975">
    <property type="entry name" value="Acylphosphatase/BLUF domain-like"/>
    <property type="match status" value="1"/>
</dbReference>
<dbReference type="PANTHER" id="PTHR47268:SF4">
    <property type="entry name" value="ACYLPHOSPHATASE"/>
    <property type="match status" value="1"/>
</dbReference>
<dbReference type="OrthoDB" id="9808093at2"/>
<dbReference type="eggNOG" id="COG1254">
    <property type="taxonomic scope" value="Bacteria"/>
</dbReference>
<evidence type="ECO:0000313" key="9">
    <source>
        <dbReference type="Proteomes" id="UP000001520"/>
    </source>
</evidence>
<organism evidence="8 9">
    <name type="scientific">Deferribacter desulfuricans (strain DSM 14783 / JCM 11476 / NBRC 101012 / SSM1)</name>
    <dbReference type="NCBI Taxonomy" id="639282"/>
    <lineage>
        <taxon>Bacteria</taxon>
        <taxon>Pseudomonadati</taxon>
        <taxon>Deferribacterota</taxon>
        <taxon>Deferribacteres</taxon>
        <taxon>Deferribacterales</taxon>
        <taxon>Deferribacteraceae</taxon>
        <taxon>Deferribacter</taxon>
    </lineage>
</organism>
<dbReference type="InterPro" id="IPR001792">
    <property type="entry name" value="Acylphosphatase-like_dom"/>
</dbReference>
<feature type="active site" evidence="4">
    <location>
        <position position="18"/>
    </location>
</feature>
<dbReference type="Pfam" id="PF00708">
    <property type="entry name" value="Acylphosphatase"/>
    <property type="match status" value="1"/>
</dbReference>
<dbReference type="InterPro" id="IPR017968">
    <property type="entry name" value="Acylphosphatase_CS"/>
</dbReference>
<evidence type="ECO:0000259" key="7">
    <source>
        <dbReference type="PROSITE" id="PS51160"/>
    </source>
</evidence>
<feature type="active site" evidence="4">
    <location>
        <position position="36"/>
    </location>
</feature>
<evidence type="ECO:0000256" key="1">
    <source>
        <dbReference type="ARBA" id="ARBA00005614"/>
    </source>
</evidence>
<reference evidence="8 9" key="1">
    <citation type="journal article" date="2010" name="DNA Res.">
        <title>Bacterial lifestyle in a deep-sea hydrothermal vent chimney revealed by the genome sequence of the thermophilic bacterium Deferribacter desulfuricans SSM1.</title>
        <authorList>
            <person name="Takaki Y."/>
            <person name="Shimamura S."/>
            <person name="Nakagawa S."/>
            <person name="Fukuhara Y."/>
            <person name="Horikawa H."/>
            <person name="Ankai A."/>
            <person name="Harada T."/>
            <person name="Hosoyama A."/>
            <person name="Oguchi A."/>
            <person name="Fukui S."/>
            <person name="Fujita N."/>
            <person name="Takami H."/>
            <person name="Takai K."/>
        </authorList>
    </citation>
    <scope>NUCLEOTIDE SEQUENCE [LARGE SCALE GENOMIC DNA]</scope>
    <source>
        <strain evidence="9">DSM 14783 / JCM 11476 / NBRC 101012 / SSM1</strain>
    </source>
</reference>
<proteinExistence type="inferred from homology"/>
<evidence type="ECO:0000256" key="5">
    <source>
        <dbReference type="RuleBase" id="RU000553"/>
    </source>
</evidence>
<dbReference type="PROSITE" id="PS51160">
    <property type="entry name" value="ACYLPHOSPHATASE_3"/>
    <property type="match status" value="1"/>
</dbReference>
<evidence type="ECO:0000256" key="3">
    <source>
        <dbReference type="ARBA" id="ARBA00047645"/>
    </source>
</evidence>
<gene>
    <name evidence="8" type="ordered locus">DEFDS_0637</name>
</gene>
<comment type="similarity">
    <text evidence="1 6">Belongs to the acylphosphatase family.</text>
</comment>
<dbReference type="EC" id="3.6.1.7" evidence="2 4"/>
<dbReference type="AlphaFoldDB" id="D3PBZ5"/>
<dbReference type="RefSeq" id="WP_013007366.1">
    <property type="nucleotide sequence ID" value="NC_013939.1"/>
</dbReference>
<dbReference type="EMBL" id="AP011529">
    <property type="protein sequence ID" value="BAI80118.1"/>
    <property type="molecule type" value="Genomic_DNA"/>
</dbReference>
<protein>
    <recommendedName>
        <fullName evidence="2 4">Acylphosphatase</fullName>
        <ecNumber evidence="2 4">3.6.1.7</ecNumber>
    </recommendedName>
</protein>
<evidence type="ECO:0000313" key="8">
    <source>
        <dbReference type="EMBL" id="BAI80118.1"/>
    </source>
</evidence>
<name>D3PBZ5_DEFDS</name>
<evidence type="ECO:0000256" key="4">
    <source>
        <dbReference type="PROSITE-ProRule" id="PRU00520"/>
    </source>
</evidence>
<dbReference type="PROSITE" id="PS00150">
    <property type="entry name" value="ACYLPHOSPHATASE_1"/>
    <property type="match status" value="1"/>
</dbReference>
<dbReference type="PROSITE" id="PS00151">
    <property type="entry name" value="ACYLPHOSPHATASE_2"/>
    <property type="match status" value="1"/>
</dbReference>
<dbReference type="PANTHER" id="PTHR47268">
    <property type="entry name" value="ACYLPHOSPHATASE"/>
    <property type="match status" value="1"/>
</dbReference>
<accession>D3PBZ5</accession>
<dbReference type="GO" id="GO:0003998">
    <property type="term" value="F:acylphosphatase activity"/>
    <property type="evidence" value="ECO:0007669"/>
    <property type="project" value="UniProtKB-EC"/>
</dbReference>
<comment type="catalytic activity">
    <reaction evidence="3 4 5">
        <text>an acyl phosphate + H2O = a carboxylate + phosphate + H(+)</text>
        <dbReference type="Rhea" id="RHEA:14965"/>
        <dbReference type="ChEBI" id="CHEBI:15377"/>
        <dbReference type="ChEBI" id="CHEBI:15378"/>
        <dbReference type="ChEBI" id="CHEBI:29067"/>
        <dbReference type="ChEBI" id="CHEBI:43474"/>
        <dbReference type="ChEBI" id="CHEBI:59918"/>
        <dbReference type="EC" id="3.6.1.7"/>
    </reaction>
</comment>
<dbReference type="InterPro" id="IPR036046">
    <property type="entry name" value="Acylphosphatase-like_dom_sf"/>
</dbReference>
<dbReference type="Gene3D" id="3.30.70.100">
    <property type="match status" value="1"/>
</dbReference>
<dbReference type="STRING" id="639282.DEFDS_0637"/>